<name>A0A832ZGH2_9EURY</name>
<organism evidence="2 3">
    <name type="scientific">Methanothermococcus okinawensis</name>
    <dbReference type="NCBI Taxonomy" id="155863"/>
    <lineage>
        <taxon>Archaea</taxon>
        <taxon>Methanobacteriati</taxon>
        <taxon>Methanobacteriota</taxon>
        <taxon>Methanomada group</taxon>
        <taxon>Methanococci</taxon>
        <taxon>Methanococcales</taxon>
        <taxon>Methanococcaceae</taxon>
        <taxon>Methanothermococcus</taxon>
    </lineage>
</organism>
<evidence type="ECO:0000313" key="2">
    <source>
        <dbReference type="EMBL" id="HIP83975.1"/>
    </source>
</evidence>
<evidence type="ECO:0000256" key="1">
    <source>
        <dbReference type="SAM" id="Phobius"/>
    </source>
</evidence>
<sequence>MENIKILSIAALLLAVFLIPSYGYESITISPEYIYNDTSKVVLQYKYKNEYYDTYHFTLIINSSGIAFENTTVYIPHVERNKLLTLNITGRIVSYNQSYPVILYKRYLLDGTEISGVHILEVYRSYNRSTQLEEEKIKENITVETNESVEEVVNKTTSPTTVENISPELSVNISEEKEESTKWEENISEERENLSLYSESEGKTTPDIYDYIFYILIGIFTGIVMGIIAVYILSL</sequence>
<proteinExistence type="predicted"/>
<reference evidence="2" key="1">
    <citation type="journal article" date="2020" name="ISME J.">
        <title>Gammaproteobacteria mediating utilization of methyl-, sulfur- and petroleum organic compounds in deep ocean hydrothermal plumes.</title>
        <authorList>
            <person name="Zhou Z."/>
            <person name="Liu Y."/>
            <person name="Pan J."/>
            <person name="Cron B.R."/>
            <person name="Toner B.M."/>
            <person name="Anantharaman K."/>
            <person name="Breier J.A."/>
            <person name="Dick G.J."/>
            <person name="Li M."/>
        </authorList>
    </citation>
    <scope>NUCLEOTIDE SEQUENCE</scope>
    <source>
        <strain evidence="2">SZUA-1453</strain>
    </source>
</reference>
<evidence type="ECO:0000313" key="3">
    <source>
        <dbReference type="Proteomes" id="UP000643554"/>
    </source>
</evidence>
<accession>A0A832ZGH2</accession>
<gene>
    <name evidence="2" type="ORF">EYH15_00545</name>
</gene>
<keyword evidence="1" id="KW-1133">Transmembrane helix</keyword>
<comment type="caution">
    <text evidence="2">The sequence shown here is derived from an EMBL/GenBank/DDBJ whole genome shotgun (WGS) entry which is preliminary data.</text>
</comment>
<dbReference type="AlphaFoldDB" id="A0A832ZGH2"/>
<dbReference type="EMBL" id="DQUI01000015">
    <property type="protein sequence ID" value="HIP83975.1"/>
    <property type="molecule type" value="Genomic_DNA"/>
</dbReference>
<protein>
    <submittedName>
        <fullName evidence="2">Uncharacterized protein</fullName>
    </submittedName>
</protein>
<feature type="transmembrane region" description="Helical" evidence="1">
    <location>
        <begin position="211"/>
        <end position="233"/>
    </location>
</feature>
<dbReference type="Proteomes" id="UP000643554">
    <property type="component" value="Unassembled WGS sequence"/>
</dbReference>
<keyword evidence="1" id="KW-0472">Membrane</keyword>
<keyword evidence="1" id="KW-0812">Transmembrane</keyword>